<sequence length="90" mass="10771">MNSFSRTAKELLKEQLDKLEANEHKQIFEIIKRHTEQYTKTQTGILVSTNVLNDECLNDIQTYVNFCLDQRKRMEEDLKTRKTYEQMIAE</sequence>
<name>A0A6C0CIU4_9ZZZZ</name>
<accession>A0A6C0CIU4</accession>
<dbReference type="Gene3D" id="1.20.1270.220">
    <property type="match status" value="1"/>
</dbReference>
<dbReference type="EMBL" id="MN739417">
    <property type="protein sequence ID" value="QHT03800.1"/>
    <property type="molecule type" value="Genomic_DNA"/>
</dbReference>
<evidence type="ECO:0000313" key="1">
    <source>
        <dbReference type="EMBL" id="QHT03800.1"/>
    </source>
</evidence>
<reference evidence="1" key="1">
    <citation type="journal article" date="2020" name="Nature">
        <title>Giant virus diversity and host interactions through global metagenomics.</title>
        <authorList>
            <person name="Schulz F."/>
            <person name="Roux S."/>
            <person name="Paez-Espino D."/>
            <person name="Jungbluth S."/>
            <person name="Walsh D.A."/>
            <person name="Denef V.J."/>
            <person name="McMahon K.D."/>
            <person name="Konstantinidis K.T."/>
            <person name="Eloe-Fadrosh E.A."/>
            <person name="Kyrpides N.C."/>
            <person name="Woyke T."/>
        </authorList>
    </citation>
    <scope>NUCLEOTIDE SEQUENCE</scope>
    <source>
        <strain evidence="1">GVMAG-M-3300021120-1</strain>
    </source>
</reference>
<organism evidence="1">
    <name type="scientific">viral metagenome</name>
    <dbReference type="NCBI Taxonomy" id="1070528"/>
    <lineage>
        <taxon>unclassified sequences</taxon>
        <taxon>metagenomes</taxon>
        <taxon>organismal metagenomes</taxon>
    </lineage>
</organism>
<proteinExistence type="predicted"/>
<dbReference type="InterPro" id="IPR038336">
    <property type="entry name" value="NET_sf"/>
</dbReference>
<dbReference type="AlphaFoldDB" id="A0A6C0CIU4"/>
<protein>
    <recommendedName>
        <fullName evidence="2">NET domain-containing protein</fullName>
    </recommendedName>
</protein>
<evidence type="ECO:0008006" key="2">
    <source>
        <dbReference type="Google" id="ProtNLM"/>
    </source>
</evidence>